<evidence type="ECO:0000256" key="4">
    <source>
        <dbReference type="PROSITE-ProRule" id="PRU01343"/>
    </source>
</evidence>
<keyword evidence="3" id="KW-0862">Zinc</keyword>
<dbReference type="PANTHER" id="PTHR35163">
    <property type="entry name" value="OS02G0467300 PROTEIN"/>
    <property type="match status" value="1"/>
</dbReference>
<accession>A0AAD8TKY0</accession>
<comment type="caution">
    <text evidence="6">The sequence shown here is derived from an EMBL/GenBank/DDBJ whole genome shotgun (WGS) entry which is preliminary data.</text>
</comment>
<dbReference type="PANTHER" id="PTHR35163:SF12">
    <property type="entry name" value="OS05G0134500 PROTEIN"/>
    <property type="match status" value="1"/>
</dbReference>
<gene>
    <name evidence="6" type="ORF">QYE76_044591</name>
</gene>
<dbReference type="AlphaFoldDB" id="A0AAD8TKY0"/>
<keyword evidence="1" id="KW-0479">Metal-binding</keyword>
<evidence type="ECO:0000256" key="3">
    <source>
        <dbReference type="ARBA" id="ARBA00022833"/>
    </source>
</evidence>
<keyword evidence="2 4" id="KW-0863">Zinc-finger</keyword>
<name>A0AAD8TKY0_LOLMU</name>
<keyword evidence="7" id="KW-1185">Reference proteome</keyword>
<evidence type="ECO:0000259" key="5">
    <source>
        <dbReference type="PROSITE" id="PS51999"/>
    </source>
</evidence>
<dbReference type="PROSITE" id="PS51999">
    <property type="entry name" value="ZF_GRF"/>
    <property type="match status" value="1"/>
</dbReference>
<evidence type="ECO:0000313" key="7">
    <source>
        <dbReference type="Proteomes" id="UP001231189"/>
    </source>
</evidence>
<dbReference type="GO" id="GO:0008270">
    <property type="term" value="F:zinc ion binding"/>
    <property type="evidence" value="ECO:0007669"/>
    <property type="project" value="UniProtKB-KW"/>
</dbReference>
<sequence length="256" mass="30275">MPNWNDGESSPEHLPDLHAMDYAPETCADLSFSGVAVGAERCRVHDLEPTRCVAFEGSLTGRRFLMCSVQNHVENCGFQKWVDVEEWPEALQNSLGRLWSMYHEASDKRIEERLENAKLVQELVEERDKFKKNYYSLMDDVDKFMKDQEKRVMEANLKKMNEEKEAIFDLDRPASEAEVMKLNSELFDLKEEKKPWESMKKHWESMEKLRKEKWEKKEEAWKEEKKKLEYTVFDLFKVNSANKEKLLQIKGIIGEI</sequence>
<protein>
    <recommendedName>
        <fullName evidence="5">GRF-type domain-containing protein</fullName>
    </recommendedName>
</protein>
<feature type="domain" description="GRF-type" evidence="5">
    <location>
        <begin position="42"/>
        <end position="85"/>
    </location>
</feature>
<organism evidence="6 7">
    <name type="scientific">Lolium multiflorum</name>
    <name type="common">Italian ryegrass</name>
    <name type="synonym">Lolium perenne subsp. multiflorum</name>
    <dbReference type="NCBI Taxonomy" id="4521"/>
    <lineage>
        <taxon>Eukaryota</taxon>
        <taxon>Viridiplantae</taxon>
        <taxon>Streptophyta</taxon>
        <taxon>Embryophyta</taxon>
        <taxon>Tracheophyta</taxon>
        <taxon>Spermatophyta</taxon>
        <taxon>Magnoliopsida</taxon>
        <taxon>Liliopsida</taxon>
        <taxon>Poales</taxon>
        <taxon>Poaceae</taxon>
        <taxon>BOP clade</taxon>
        <taxon>Pooideae</taxon>
        <taxon>Poodae</taxon>
        <taxon>Poeae</taxon>
        <taxon>Poeae Chloroplast Group 2 (Poeae type)</taxon>
        <taxon>Loliodinae</taxon>
        <taxon>Loliinae</taxon>
        <taxon>Lolium</taxon>
    </lineage>
</organism>
<dbReference type="Proteomes" id="UP001231189">
    <property type="component" value="Unassembled WGS sequence"/>
</dbReference>
<proteinExistence type="predicted"/>
<reference evidence="6" key="1">
    <citation type="submission" date="2023-07" db="EMBL/GenBank/DDBJ databases">
        <title>A chromosome-level genome assembly of Lolium multiflorum.</title>
        <authorList>
            <person name="Chen Y."/>
            <person name="Copetti D."/>
            <person name="Kolliker R."/>
            <person name="Studer B."/>
        </authorList>
    </citation>
    <scope>NUCLEOTIDE SEQUENCE</scope>
    <source>
        <strain evidence="6">02402/16</strain>
        <tissue evidence="6">Leaf</tissue>
    </source>
</reference>
<dbReference type="EMBL" id="JAUUTY010000002">
    <property type="protein sequence ID" value="KAK1683743.1"/>
    <property type="molecule type" value="Genomic_DNA"/>
</dbReference>
<evidence type="ECO:0000313" key="6">
    <source>
        <dbReference type="EMBL" id="KAK1683743.1"/>
    </source>
</evidence>
<evidence type="ECO:0000256" key="1">
    <source>
        <dbReference type="ARBA" id="ARBA00022723"/>
    </source>
</evidence>
<evidence type="ECO:0000256" key="2">
    <source>
        <dbReference type="ARBA" id="ARBA00022771"/>
    </source>
</evidence>
<dbReference type="InterPro" id="IPR010666">
    <property type="entry name" value="Znf_GRF"/>
</dbReference>